<evidence type="ECO:0000313" key="3">
    <source>
        <dbReference type="EMBL" id="CAI9598809.1"/>
    </source>
</evidence>
<name>A0ABN9FPD4_9NEOB</name>
<evidence type="ECO:0000256" key="1">
    <source>
        <dbReference type="SAM" id="MobiDB-lite"/>
    </source>
</evidence>
<dbReference type="Proteomes" id="UP001162483">
    <property type="component" value="Unassembled WGS sequence"/>
</dbReference>
<feature type="non-terminal residue" evidence="3">
    <location>
        <position position="273"/>
    </location>
</feature>
<proteinExistence type="predicted"/>
<organism evidence="3 4">
    <name type="scientific">Staurois parvus</name>
    <dbReference type="NCBI Taxonomy" id="386267"/>
    <lineage>
        <taxon>Eukaryota</taxon>
        <taxon>Metazoa</taxon>
        <taxon>Chordata</taxon>
        <taxon>Craniata</taxon>
        <taxon>Vertebrata</taxon>
        <taxon>Euteleostomi</taxon>
        <taxon>Amphibia</taxon>
        <taxon>Batrachia</taxon>
        <taxon>Anura</taxon>
        <taxon>Neobatrachia</taxon>
        <taxon>Ranoidea</taxon>
        <taxon>Ranidae</taxon>
        <taxon>Staurois</taxon>
    </lineage>
</organism>
<accession>A0ABN9FPD4</accession>
<reference evidence="3" key="1">
    <citation type="submission" date="2023-05" db="EMBL/GenBank/DDBJ databases">
        <authorList>
            <person name="Stuckert A."/>
        </authorList>
    </citation>
    <scope>NUCLEOTIDE SEQUENCE</scope>
</reference>
<feature type="domain" description="KRAB" evidence="2">
    <location>
        <begin position="95"/>
        <end position="123"/>
    </location>
</feature>
<comment type="caution">
    <text evidence="3">The sequence shown here is derived from an EMBL/GenBank/DDBJ whole genome shotgun (WGS) entry which is preliminary data.</text>
</comment>
<dbReference type="SUPFAM" id="SSF109640">
    <property type="entry name" value="KRAB domain (Kruppel-associated box)"/>
    <property type="match status" value="1"/>
</dbReference>
<protein>
    <recommendedName>
        <fullName evidence="2">KRAB domain-containing protein</fullName>
    </recommendedName>
</protein>
<sequence length="273" mass="30938">MEEGRKTMVERILSLTMEFIYLMTGEEYTMVKKTSGDHVTLGSQSRVSGEWSRNRKITMEPPPHCLIPERNNDKKIVEVINKITELLTGEVPLRCQDIAVYFSMEEWEYMEGHKDLYKDPIMEDQQTFPSPDVPVNRNNEEQSGVLSPNGEIKAEDLMARSSEGSPIAPNLHQSLPCEHASSDPPTLRVYVPDHGAAATHPTPPTMGEGLSSSGLGGRLTSREEEMVSLQASYVEDKPNSRNKYQKRFFCKPELLRHDRVYRVEKLYSCSKCG</sequence>
<gene>
    <name evidence="3" type="ORF">SPARVUS_LOCUS12494305</name>
</gene>
<evidence type="ECO:0000259" key="2">
    <source>
        <dbReference type="Pfam" id="PF01352"/>
    </source>
</evidence>
<feature type="region of interest" description="Disordered" evidence="1">
    <location>
        <begin position="123"/>
        <end position="220"/>
    </location>
</feature>
<dbReference type="CDD" id="cd07765">
    <property type="entry name" value="KRAB_A-box"/>
    <property type="match status" value="1"/>
</dbReference>
<dbReference type="Pfam" id="PF01352">
    <property type="entry name" value="KRAB"/>
    <property type="match status" value="1"/>
</dbReference>
<dbReference type="InterPro" id="IPR036051">
    <property type="entry name" value="KRAB_dom_sf"/>
</dbReference>
<dbReference type="EMBL" id="CATNWA010017206">
    <property type="protein sequence ID" value="CAI9598809.1"/>
    <property type="molecule type" value="Genomic_DNA"/>
</dbReference>
<keyword evidence="4" id="KW-1185">Reference proteome</keyword>
<dbReference type="Gene3D" id="6.10.140.140">
    <property type="match status" value="1"/>
</dbReference>
<dbReference type="InterPro" id="IPR001909">
    <property type="entry name" value="KRAB"/>
</dbReference>
<evidence type="ECO:0000313" key="4">
    <source>
        <dbReference type="Proteomes" id="UP001162483"/>
    </source>
</evidence>